<reference evidence="1 2" key="1">
    <citation type="submission" date="2009-05" db="EMBL/GenBank/DDBJ databases">
        <title>The draft genome of Acidovorax delafieldii 2AN.</title>
        <authorList>
            <consortium name="US DOE Joint Genome Institute (JGI-PGF)"/>
            <person name="Lucas S."/>
            <person name="Copeland A."/>
            <person name="Lapidus A."/>
            <person name="Glavina del Rio T."/>
            <person name="Tice H."/>
            <person name="Bruce D."/>
            <person name="Goodwin L."/>
            <person name="Pitluck S."/>
            <person name="Larimer F."/>
            <person name="Land M.L."/>
            <person name="Hauser L."/>
            <person name="Shelobolina E.S."/>
            <person name="Picardal F."/>
            <person name="Roden E."/>
            <person name="Emerson D."/>
        </authorList>
    </citation>
    <scope>NUCLEOTIDE SEQUENCE [LARGE SCALE GENOMIC DNA]</scope>
    <source>
        <strain evidence="1 2">2AN</strain>
    </source>
</reference>
<gene>
    <name evidence="1" type="ORF">AcdelDRAFT_2164</name>
</gene>
<comment type="caution">
    <text evidence="1">The sequence shown here is derived from an EMBL/GenBank/DDBJ whole genome shotgun (WGS) entry which is preliminary data.</text>
</comment>
<dbReference type="PATRIC" id="fig|573060.9.peg.2944"/>
<proteinExistence type="predicted"/>
<dbReference type="Proteomes" id="UP000003856">
    <property type="component" value="Unassembled WGS sequence"/>
</dbReference>
<evidence type="ECO:0000313" key="2">
    <source>
        <dbReference type="Proteomes" id="UP000003856"/>
    </source>
</evidence>
<keyword evidence="2" id="KW-1185">Reference proteome</keyword>
<sequence length="64" mass="7065">MLPISRRAGHSVVNHLLQSSGDVRAVQGLLVHSNTTTQINTRLDCRHPAKVYDTAYPRTPKKSA</sequence>
<dbReference type="EMBL" id="ACQT01000065">
    <property type="protein sequence ID" value="EER60260.1"/>
    <property type="molecule type" value="Genomic_DNA"/>
</dbReference>
<evidence type="ECO:0000313" key="1">
    <source>
        <dbReference type="EMBL" id="EER60260.1"/>
    </source>
</evidence>
<dbReference type="AlphaFoldDB" id="C5T5I4"/>
<protein>
    <submittedName>
        <fullName evidence="1">Tyrosine recombinase XerC subunit</fullName>
    </submittedName>
</protein>
<name>C5T5I4_ACIDE</name>
<organism evidence="1 2">
    <name type="scientific">Acidovorax delafieldii 2AN</name>
    <dbReference type="NCBI Taxonomy" id="573060"/>
    <lineage>
        <taxon>Bacteria</taxon>
        <taxon>Pseudomonadati</taxon>
        <taxon>Pseudomonadota</taxon>
        <taxon>Betaproteobacteria</taxon>
        <taxon>Burkholderiales</taxon>
        <taxon>Comamonadaceae</taxon>
        <taxon>Acidovorax</taxon>
    </lineage>
</organism>
<accession>C5T5I4</accession>